<comment type="caution">
    <text evidence="3">The sequence shown here is derived from an EMBL/GenBank/DDBJ whole genome shotgun (WGS) entry which is preliminary data.</text>
</comment>
<dbReference type="NCBIfam" id="TIGR02595">
    <property type="entry name" value="PEP_CTERM"/>
    <property type="match status" value="1"/>
</dbReference>
<organism evidence="3 4">
    <name type="scientific">Blastopirellula marina</name>
    <dbReference type="NCBI Taxonomy" id="124"/>
    <lineage>
        <taxon>Bacteria</taxon>
        <taxon>Pseudomonadati</taxon>
        <taxon>Planctomycetota</taxon>
        <taxon>Planctomycetia</taxon>
        <taxon>Pirellulales</taxon>
        <taxon>Pirellulaceae</taxon>
        <taxon>Blastopirellula</taxon>
    </lineage>
</organism>
<feature type="transmembrane region" description="Helical" evidence="1">
    <location>
        <begin position="29"/>
        <end position="52"/>
    </location>
</feature>
<keyword evidence="1" id="KW-0472">Membrane</keyword>
<evidence type="ECO:0000256" key="1">
    <source>
        <dbReference type="SAM" id="Phobius"/>
    </source>
</evidence>
<evidence type="ECO:0000313" key="3">
    <source>
        <dbReference type="EMBL" id="PQO28632.1"/>
    </source>
</evidence>
<dbReference type="InterPro" id="IPR013424">
    <property type="entry name" value="Ice-binding_C"/>
</dbReference>
<evidence type="ECO:0000313" key="4">
    <source>
        <dbReference type="Proteomes" id="UP000238322"/>
    </source>
</evidence>
<name>A0A2S8F915_9BACT</name>
<dbReference type="Proteomes" id="UP000238322">
    <property type="component" value="Unassembled WGS sequence"/>
</dbReference>
<gene>
    <name evidence="3" type="ORF">C5Y83_28960</name>
</gene>
<protein>
    <recommendedName>
        <fullName evidence="2">Ice-binding protein C-terminal domain-containing protein</fullName>
    </recommendedName>
</protein>
<dbReference type="AlphaFoldDB" id="A0A2S8F915"/>
<accession>A0A2S8F915</accession>
<proteinExistence type="predicted"/>
<keyword evidence="1" id="KW-1133">Transmembrane helix</keyword>
<evidence type="ECO:0000259" key="2">
    <source>
        <dbReference type="Pfam" id="PF07589"/>
    </source>
</evidence>
<keyword evidence="1" id="KW-0812">Transmembrane</keyword>
<dbReference type="Pfam" id="PF07589">
    <property type="entry name" value="PEP-CTERM"/>
    <property type="match status" value="1"/>
</dbReference>
<feature type="domain" description="Ice-binding protein C-terminal" evidence="2">
    <location>
        <begin position="208"/>
        <end position="233"/>
    </location>
</feature>
<dbReference type="EMBL" id="PUHY01000016">
    <property type="protein sequence ID" value="PQO28632.1"/>
    <property type="molecule type" value="Genomic_DNA"/>
</dbReference>
<sequence length="241" mass="26482">MHQNNLISDASLQSKSQLQGIEQMRQIQWAFLCLAVVGIAAGQLTAGMMGPYKFSIPSHFQDYDPGSTKFPFGPPSSFTPRSKPSSNPMSWNPKKVATSGHHYSPSIPKVDPHAWKKMEGPGKHFAFPGHKPSDFTCFPFPWTPSPKPGPGSSDWCDDFGSGFPSHPGFPKPGYPKPGHKFPPYCPPPFCPPPFCPPPYCPPPECPTTVPEPTSFALFGLGALGMGAVTRYRRRKKRELDR</sequence>
<reference evidence="3 4" key="1">
    <citation type="submission" date="2018-02" db="EMBL/GenBank/DDBJ databases">
        <title>Comparative genomes isolates from brazilian mangrove.</title>
        <authorList>
            <person name="Araujo J.E."/>
            <person name="Taketani R.G."/>
            <person name="Silva M.C.P."/>
            <person name="Loureco M.V."/>
            <person name="Andreote F.D."/>
        </authorList>
    </citation>
    <scope>NUCLEOTIDE SEQUENCE [LARGE SCALE GENOMIC DNA]</scope>
    <source>
        <strain evidence="3 4">Hex-1 MGV</strain>
    </source>
</reference>